<dbReference type="SUPFAM" id="SSF55486">
    <property type="entry name" value="Metalloproteases ('zincins'), catalytic domain"/>
    <property type="match status" value="1"/>
</dbReference>
<evidence type="ECO:0000256" key="13">
    <source>
        <dbReference type="ARBA" id="ARBA00022801"/>
    </source>
</evidence>
<keyword evidence="11" id="KW-0519">Myristate</keyword>
<keyword evidence="17" id="KW-0482">Metalloprotease</keyword>
<dbReference type="GO" id="GO:0046872">
    <property type="term" value="F:metal ion binding"/>
    <property type="evidence" value="ECO:0007669"/>
    <property type="project" value="UniProtKB-KW"/>
</dbReference>
<comment type="similarity">
    <text evidence="4">Belongs to the peptidase M13 family.</text>
</comment>
<feature type="transmembrane region" description="Helical" evidence="30">
    <location>
        <begin position="50"/>
        <end position="72"/>
    </location>
</feature>
<evidence type="ECO:0000256" key="6">
    <source>
        <dbReference type="ARBA" id="ARBA00022077"/>
    </source>
</evidence>
<evidence type="ECO:0000256" key="3">
    <source>
        <dbReference type="ARBA" id="ARBA00004401"/>
    </source>
</evidence>
<protein>
    <recommendedName>
        <fullName evidence="6">Neprilysin</fullName>
        <ecNumber evidence="5">3.4.24.11</ecNumber>
    </recommendedName>
    <alternativeName>
        <fullName evidence="25">Atriopeptidase</fullName>
    </alternativeName>
    <alternativeName>
        <fullName evidence="23">Enkephalinase</fullName>
    </alternativeName>
    <alternativeName>
        <fullName evidence="22">Neutral endopeptidase 24.11</fullName>
    </alternativeName>
    <alternativeName>
        <fullName evidence="24">Skin fibroblast elastase</fullName>
    </alternativeName>
</protein>
<dbReference type="Gene3D" id="3.40.390.10">
    <property type="entry name" value="Collagenase (Catalytic Domain)"/>
    <property type="match status" value="1"/>
</dbReference>
<dbReference type="InterPro" id="IPR024079">
    <property type="entry name" value="MetalloPept_cat_dom_sf"/>
</dbReference>
<name>A0A4Z2CC52_9TELE</name>
<dbReference type="PRINTS" id="PR00786">
    <property type="entry name" value="NEPRILYSIN"/>
</dbReference>
<dbReference type="InterPro" id="IPR008753">
    <property type="entry name" value="Peptidase_M13_N"/>
</dbReference>
<evidence type="ECO:0000256" key="24">
    <source>
        <dbReference type="ARBA" id="ARBA00031486"/>
    </source>
</evidence>
<dbReference type="EC" id="3.4.24.11" evidence="5"/>
<keyword evidence="12" id="KW-0479">Metal-binding</keyword>
<sequence>MPIYIIERKFAETSGELIGLEHQAEAQQSRMTETAHSKLGKKSRWTSLEIGLITIVSLFFIIIVALIVLFAVHQKYEVCTTAECTSSAARLLENMDTSVDPCDNFFEYACGSWLKQNVIPESSSVYSTFMTLRDSLDIFVKEVLEKTVEGEAVALTKAKTLYKSCINDREIEKRGGTPLIEMLPDVYDWPIAVDNWEAKYGKLWRLEDVIAKLNVNYGSQLVINFFIGIDDKDSSSHIIHYDQQGSLGLPSRDQFACTGSSEALCKAYMQFMTELAKLIRNDRGLAVNETQISEEVIRILEFESDLANATDTQEDRNHPGFLYNKMELGDLNANFTIEVDSQKFNWSYFTAKIMNTVNVTIPETEKIMNYAPNYFRRLNHILAKYSKRDLQNYMVWRFVMSMVMSLSGSYRETRKEYRKVVYGTIKETEMWRQCVSFVNNNMDEAVGRLYVEQAFSEKSKEMIIEMIKEIQEVFINNLEQLTWMDRQTKEAAKQKAKAIREQIGYDDKILDDEYLNSEYSDINFSADKYFENILHNSENSQKKRLQKLHQKVNRENWVTGAAVVNAFYSTSKNQIVFPAGILQLPFFSKSQSNSLNYGGIGMVIGHEITHGFDNNGRHHDEKGDMKDWWTKESNERFLELSKCMVNQYSNFTLDVDSGTHMNGKNTLAENIADNGGLRQAFQAYKNHVAVHGPDPPLPGIDLSHDQLFFLNFAQVWCSKARPEHVLSSVNSDTHSQGIFRVLGTLQNFPQFAETFKCKNGSYMSPEKRCRVW</sequence>
<evidence type="ECO:0000256" key="22">
    <source>
        <dbReference type="ARBA" id="ARBA00031127"/>
    </source>
</evidence>
<reference evidence="33 34" key="1">
    <citation type="submission" date="2019-04" db="EMBL/GenBank/DDBJ databases">
        <title>The sequence and de novo assembly of Takifugu bimaculatus genome using PacBio and Hi-C technologies.</title>
        <authorList>
            <person name="Xu P."/>
            <person name="Liu B."/>
            <person name="Zhou Z."/>
        </authorList>
    </citation>
    <scope>NUCLEOTIDE SEQUENCE [LARGE SCALE GENOMIC DNA]</scope>
    <source>
        <strain evidence="33">TB-2018</strain>
        <tissue evidence="33">Muscle</tissue>
    </source>
</reference>
<evidence type="ECO:0000256" key="27">
    <source>
        <dbReference type="ARBA" id="ARBA00048093"/>
    </source>
</evidence>
<keyword evidence="13" id="KW-0378">Hydrolase</keyword>
<dbReference type="CDD" id="cd08662">
    <property type="entry name" value="M13"/>
    <property type="match status" value="1"/>
</dbReference>
<evidence type="ECO:0000256" key="14">
    <source>
        <dbReference type="ARBA" id="ARBA00022833"/>
    </source>
</evidence>
<evidence type="ECO:0000256" key="26">
    <source>
        <dbReference type="ARBA" id="ARBA00047638"/>
    </source>
</evidence>
<dbReference type="PROSITE" id="PS51885">
    <property type="entry name" value="NEPRILYSIN"/>
    <property type="match status" value="1"/>
</dbReference>
<comment type="catalytic activity">
    <reaction evidence="28">
        <text>neurotensin + H2O = neurotensin(1-11) + L-isoleucyl-L-leucine</text>
        <dbReference type="Rhea" id="RHEA:71475"/>
        <dbReference type="ChEBI" id="CHEBI:15377"/>
        <dbReference type="ChEBI" id="CHEBI:147362"/>
        <dbReference type="ChEBI" id="CHEBI:190704"/>
        <dbReference type="ChEBI" id="CHEBI:190706"/>
    </reaction>
    <physiologicalReaction direction="left-to-right" evidence="28">
        <dbReference type="Rhea" id="RHEA:71476"/>
    </physiologicalReaction>
</comment>
<evidence type="ECO:0000256" key="23">
    <source>
        <dbReference type="ARBA" id="ARBA00031362"/>
    </source>
</evidence>
<dbReference type="GO" id="GO:0004222">
    <property type="term" value="F:metalloendopeptidase activity"/>
    <property type="evidence" value="ECO:0007669"/>
    <property type="project" value="UniProtKB-EC"/>
</dbReference>
<organism evidence="33 34">
    <name type="scientific">Takifugu bimaculatus</name>
    <dbReference type="NCBI Taxonomy" id="433685"/>
    <lineage>
        <taxon>Eukaryota</taxon>
        <taxon>Metazoa</taxon>
        <taxon>Chordata</taxon>
        <taxon>Craniata</taxon>
        <taxon>Vertebrata</taxon>
        <taxon>Euteleostomi</taxon>
        <taxon>Actinopterygii</taxon>
        <taxon>Neopterygii</taxon>
        <taxon>Teleostei</taxon>
        <taxon>Neoteleostei</taxon>
        <taxon>Acanthomorphata</taxon>
        <taxon>Eupercaria</taxon>
        <taxon>Tetraodontiformes</taxon>
        <taxon>Tetradontoidea</taxon>
        <taxon>Tetraodontidae</taxon>
        <taxon>Takifugu</taxon>
    </lineage>
</organism>
<comment type="catalytic activity">
    <reaction evidence="26">
        <text>neurotensin + H2O = neurotensin(1-10) + L-tyrosyl-L-isoleucyl-L-leucine</text>
        <dbReference type="Rhea" id="RHEA:71479"/>
        <dbReference type="ChEBI" id="CHEBI:15377"/>
        <dbReference type="ChEBI" id="CHEBI:147362"/>
        <dbReference type="ChEBI" id="CHEBI:190705"/>
        <dbReference type="ChEBI" id="CHEBI:190707"/>
    </reaction>
    <physiologicalReaction direction="left-to-right" evidence="26">
        <dbReference type="Rhea" id="RHEA:71480"/>
    </physiologicalReaction>
</comment>
<dbReference type="InterPro" id="IPR042089">
    <property type="entry name" value="Peptidase_M13_dom_2"/>
</dbReference>
<evidence type="ECO:0000256" key="4">
    <source>
        <dbReference type="ARBA" id="ARBA00007357"/>
    </source>
</evidence>
<dbReference type="GO" id="GO:0016485">
    <property type="term" value="P:protein processing"/>
    <property type="evidence" value="ECO:0007669"/>
    <property type="project" value="TreeGrafter"/>
</dbReference>
<evidence type="ECO:0000256" key="9">
    <source>
        <dbReference type="ARBA" id="ARBA00022670"/>
    </source>
</evidence>
<keyword evidence="16 30" id="KW-1133">Transmembrane helix</keyword>
<dbReference type="InterPro" id="IPR018497">
    <property type="entry name" value="Peptidase_M13_C"/>
</dbReference>
<evidence type="ECO:0000256" key="8">
    <source>
        <dbReference type="ARBA" id="ARBA00022553"/>
    </source>
</evidence>
<keyword evidence="19" id="KW-1015">Disulfide bond</keyword>
<keyword evidence="7" id="KW-1003">Cell membrane</keyword>
<dbReference type="PANTHER" id="PTHR11733">
    <property type="entry name" value="ZINC METALLOPROTEASE FAMILY M13 NEPRILYSIN-RELATED"/>
    <property type="match status" value="1"/>
</dbReference>
<dbReference type="PANTHER" id="PTHR11733:SF114">
    <property type="entry name" value="NEPRILYSIN"/>
    <property type="match status" value="1"/>
</dbReference>
<dbReference type="GO" id="GO:0097242">
    <property type="term" value="P:amyloid-beta clearance"/>
    <property type="evidence" value="ECO:0007669"/>
    <property type="project" value="TreeGrafter"/>
</dbReference>
<keyword evidence="8" id="KW-0597">Phosphoprotein</keyword>
<evidence type="ECO:0000256" key="16">
    <source>
        <dbReference type="ARBA" id="ARBA00022989"/>
    </source>
</evidence>
<dbReference type="Pfam" id="PF01431">
    <property type="entry name" value="Peptidase_M13"/>
    <property type="match status" value="1"/>
</dbReference>
<evidence type="ECO:0000313" key="34">
    <source>
        <dbReference type="Proteomes" id="UP000516260"/>
    </source>
</evidence>
<comment type="catalytic activity">
    <reaction evidence="27">
        <text>substance P + H2O = substance P(1-7) + L-Phe-Gly-L-Leu-L-Met-NH2</text>
        <dbReference type="Rhea" id="RHEA:71467"/>
        <dbReference type="ChEBI" id="CHEBI:15377"/>
        <dbReference type="ChEBI" id="CHEBI:190692"/>
        <dbReference type="ChEBI" id="CHEBI:190695"/>
        <dbReference type="ChEBI" id="CHEBI:190698"/>
    </reaction>
    <physiologicalReaction direction="left-to-right" evidence="27">
        <dbReference type="Rhea" id="RHEA:71468"/>
    </physiologicalReaction>
</comment>
<evidence type="ECO:0000259" key="32">
    <source>
        <dbReference type="Pfam" id="PF05649"/>
    </source>
</evidence>
<dbReference type="GO" id="GO:0005886">
    <property type="term" value="C:plasma membrane"/>
    <property type="evidence" value="ECO:0007669"/>
    <property type="project" value="UniProtKB-SubCell"/>
</dbReference>
<evidence type="ECO:0000256" key="30">
    <source>
        <dbReference type="SAM" id="Phobius"/>
    </source>
</evidence>
<comment type="catalytic activity">
    <reaction evidence="1">
        <text>Preferential cleavage of polypeptides between hydrophobic residues, particularly with Phe or Tyr at P1'.</text>
        <dbReference type="EC" id="3.4.24.11"/>
    </reaction>
</comment>
<evidence type="ECO:0000256" key="19">
    <source>
        <dbReference type="ARBA" id="ARBA00023157"/>
    </source>
</evidence>
<keyword evidence="20" id="KW-0325">Glycoprotein</keyword>
<evidence type="ECO:0000256" key="18">
    <source>
        <dbReference type="ARBA" id="ARBA00023136"/>
    </source>
</evidence>
<evidence type="ECO:0000256" key="25">
    <source>
        <dbReference type="ARBA" id="ARBA00032584"/>
    </source>
</evidence>
<evidence type="ECO:0000256" key="20">
    <source>
        <dbReference type="ARBA" id="ARBA00023180"/>
    </source>
</evidence>
<dbReference type="Proteomes" id="UP000516260">
    <property type="component" value="Chromosome 11"/>
</dbReference>
<evidence type="ECO:0000256" key="7">
    <source>
        <dbReference type="ARBA" id="ARBA00022475"/>
    </source>
</evidence>
<evidence type="ECO:0000256" key="10">
    <source>
        <dbReference type="ARBA" id="ARBA00022692"/>
    </source>
</evidence>
<dbReference type="EMBL" id="SWLE01000003">
    <property type="protein sequence ID" value="TNN01731.1"/>
    <property type="molecule type" value="Genomic_DNA"/>
</dbReference>
<keyword evidence="18 30" id="KW-0472">Membrane</keyword>
<comment type="subcellular location">
    <subcellularLocation>
        <location evidence="3">Cell membrane</location>
        <topology evidence="3">Single-pass type II membrane protein</topology>
    </subcellularLocation>
</comment>
<evidence type="ECO:0000256" key="1">
    <source>
        <dbReference type="ARBA" id="ARBA00000716"/>
    </source>
</evidence>
<dbReference type="InterPro" id="IPR000718">
    <property type="entry name" value="Peptidase_M13"/>
</dbReference>
<evidence type="ECO:0000256" key="12">
    <source>
        <dbReference type="ARBA" id="ARBA00022723"/>
    </source>
</evidence>
<comment type="catalytic activity">
    <reaction evidence="29">
        <text>substance P + H2O = substance P(1-9) + L-Leu-L-Met-NH2</text>
        <dbReference type="Rhea" id="RHEA:71459"/>
        <dbReference type="ChEBI" id="CHEBI:15377"/>
        <dbReference type="ChEBI" id="CHEBI:190692"/>
        <dbReference type="ChEBI" id="CHEBI:190693"/>
        <dbReference type="ChEBI" id="CHEBI:190700"/>
    </reaction>
    <physiologicalReaction direction="left-to-right" evidence="29">
        <dbReference type="Rhea" id="RHEA:71460"/>
    </physiologicalReaction>
</comment>
<evidence type="ECO:0000256" key="2">
    <source>
        <dbReference type="ARBA" id="ARBA00001947"/>
    </source>
</evidence>
<keyword evidence="15" id="KW-0735">Signal-anchor</keyword>
<keyword evidence="21" id="KW-0449">Lipoprotein</keyword>
<proteinExistence type="inferred from homology"/>
<evidence type="ECO:0000256" key="29">
    <source>
        <dbReference type="ARBA" id="ARBA00049470"/>
    </source>
</evidence>
<evidence type="ECO:0000256" key="17">
    <source>
        <dbReference type="ARBA" id="ARBA00023049"/>
    </source>
</evidence>
<dbReference type="Pfam" id="PF05649">
    <property type="entry name" value="Peptidase_M13_N"/>
    <property type="match status" value="1"/>
</dbReference>
<evidence type="ECO:0000259" key="31">
    <source>
        <dbReference type="Pfam" id="PF01431"/>
    </source>
</evidence>
<accession>A0A4Z2CC52</accession>
<dbReference type="Gene3D" id="1.10.1380.10">
    <property type="entry name" value="Neutral endopeptidase , domain2"/>
    <property type="match status" value="1"/>
</dbReference>
<keyword evidence="9" id="KW-0645">Protease</keyword>
<comment type="cofactor">
    <cofactor evidence="2">
        <name>Zn(2+)</name>
        <dbReference type="ChEBI" id="CHEBI:29105"/>
    </cofactor>
</comment>
<feature type="domain" description="Peptidase M13 N-terminal" evidence="32">
    <location>
        <begin position="101"/>
        <end position="505"/>
    </location>
</feature>
<keyword evidence="14" id="KW-0862">Zinc</keyword>
<feature type="domain" description="Peptidase M13 C-terminal" evidence="31">
    <location>
        <begin position="565"/>
        <end position="771"/>
    </location>
</feature>
<comment type="caution">
    <text evidence="33">The sequence shown here is derived from an EMBL/GenBank/DDBJ whole genome shotgun (WGS) entry which is preliminary data.</text>
</comment>
<evidence type="ECO:0000313" key="33">
    <source>
        <dbReference type="EMBL" id="TNN01731.1"/>
    </source>
</evidence>
<evidence type="ECO:0000256" key="5">
    <source>
        <dbReference type="ARBA" id="ARBA00012521"/>
    </source>
</evidence>
<evidence type="ECO:0000256" key="28">
    <source>
        <dbReference type="ARBA" id="ARBA00049273"/>
    </source>
</evidence>
<gene>
    <name evidence="33" type="ORF">fugu_011113</name>
</gene>
<keyword evidence="10 30" id="KW-0812">Transmembrane</keyword>
<evidence type="ECO:0000256" key="15">
    <source>
        <dbReference type="ARBA" id="ARBA00022968"/>
    </source>
</evidence>
<keyword evidence="34" id="KW-1185">Reference proteome</keyword>
<dbReference type="AlphaFoldDB" id="A0A4Z2CC52"/>
<evidence type="ECO:0000256" key="21">
    <source>
        <dbReference type="ARBA" id="ARBA00023288"/>
    </source>
</evidence>
<evidence type="ECO:0000256" key="11">
    <source>
        <dbReference type="ARBA" id="ARBA00022707"/>
    </source>
</evidence>